<dbReference type="OMA" id="SHSHWCE"/>
<protein>
    <submittedName>
        <fullName evidence="1">Uncharacterized protein</fullName>
    </submittedName>
</protein>
<dbReference type="VEuPathDB" id="HostDB:ENSMMUG00000060170"/>
<proteinExistence type="predicted"/>
<evidence type="ECO:0000313" key="2">
    <source>
        <dbReference type="Proteomes" id="UP000006718"/>
    </source>
</evidence>
<organism evidence="1 2">
    <name type="scientific">Macaca mulatta</name>
    <name type="common">Rhesus macaque</name>
    <dbReference type="NCBI Taxonomy" id="9544"/>
    <lineage>
        <taxon>Eukaryota</taxon>
        <taxon>Metazoa</taxon>
        <taxon>Chordata</taxon>
        <taxon>Craniata</taxon>
        <taxon>Vertebrata</taxon>
        <taxon>Euteleostomi</taxon>
        <taxon>Mammalia</taxon>
        <taxon>Eutheria</taxon>
        <taxon>Euarchontoglires</taxon>
        <taxon>Primates</taxon>
        <taxon>Haplorrhini</taxon>
        <taxon>Catarrhini</taxon>
        <taxon>Cercopithecidae</taxon>
        <taxon>Cercopithecinae</taxon>
        <taxon>Macaca</taxon>
    </lineage>
</organism>
<reference evidence="1" key="4">
    <citation type="submission" date="2025-09" db="UniProtKB">
        <authorList>
            <consortium name="Ensembl"/>
        </authorList>
    </citation>
    <scope>IDENTIFICATION</scope>
    <source>
        <strain evidence="1">17573</strain>
    </source>
</reference>
<dbReference type="Proteomes" id="UP000006718">
    <property type="component" value="Chromosome 12"/>
</dbReference>
<dbReference type="GeneTree" id="ENSGT01000000214749"/>
<dbReference type="AlphaFoldDB" id="A0A5F7ZV37"/>
<name>A0A5F7ZV37_MACMU</name>
<reference evidence="1" key="3">
    <citation type="submission" date="2025-08" db="UniProtKB">
        <authorList>
            <consortium name="Ensembl"/>
        </authorList>
    </citation>
    <scope>IDENTIFICATION</scope>
    <source>
        <strain evidence="1">17573</strain>
    </source>
</reference>
<dbReference type="Ensembl" id="ENSMMUT00000104095.1">
    <property type="protein sequence ID" value="ENSMMUP00000068492.1"/>
    <property type="gene ID" value="ENSMMUG00000060170.1"/>
</dbReference>
<reference evidence="2" key="1">
    <citation type="journal article" date="2007" name="Science">
        <title>Evolutionary and biomedical insights from the rhesus macaque genome.</title>
        <authorList>
            <person name="Gibbs R.A."/>
            <person name="Rogers J."/>
            <person name="Katze M.G."/>
            <person name="Bumgarner R."/>
            <person name="Weinstock G.M."/>
            <person name="Mardis E.R."/>
            <person name="Remington K.A."/>
            <person name="Strausberg R.L."/>
            <person name="Venter J.C."/>
            <person name="Wilson R.K."/>
            <person name="Batzer M.A."/>
            <person name="Bustamante C.D."/>
            <person name="Eichler E.E."/>
            <person name="Hahn M.W."/>
            <person name="Hardison R.C."/>
            <person name="Makova K.D."/>
            <person name="Miller W."/>
            <person name="Milosavljevic A."/>
            <person name="Palermo R.E."/>
            <person name="Siepel A."/>
            <person name="Sikela J.M."/>
            <person name="Attaway T."/>
            <person name="Bell S."/>
            <person name="Bernard K.E."/>
            <person name="Buhay C.J."/>
            <person name="Chandrabose M.N."/>
            <person name="Dao M."/>
            <person name="Davis C."/>
            <person name="Delehaunty K.D."/>
            <person name="Ding Y."/>
            <person name="Dinh H.H."/>
            <person name="Dugan-Rocha S."/>
            <person name="Fulton L.A."/>
            <person name="Gabisi R.A."/>
            <person name="Garner T.T."/>
            <person name="Godfrey J."/>
            <person name="Hawes A.C."/>
            <person name="Hernandez J."/>
            <person name="Hines S."/>
            <person name="Holder M."/>
            <person name="Hume J."/>
            <person name="Jhangiani S.N."/>
            <person name="Joshi V."/>
            <person name="Khan Z.M."/>
            <person name="Kirkness E.F."/>
            <person name="Cree A."/>
            <person name="Fowler R.G."/>
            <person name="Lee S."/>
            <person name="Lewis L.R."/>
            <person name="Li Z."/>
            <person name="Liu Y.-S."/>
            <person name="Moore S.M."/>
            <person name="Muzny D."/>
            <person name="Nazareth L.V."/>
            <person name="Ngo D.N."/>
            <person name="Okwuonu G.O."/>
            <person name="Pai G."/>
            <person name="Parker D."/>
            <person name="Paul H.A."/>
            <person name="Pfannkoch C."/>
            <person name="Pohl C.S."/>
            <person name="Rogers Y.-H.C."/>
            <person name="Ruiz S.J."/>
            <person name="Sabo A."/>
            <person name="Santibanez J."/>
            <person name="Schneider B.W."/>
            <person name="Smith S.M."/>
            <person name="Sodergren E."/>
            <person name="Svatek A.F."/>
            <person name="Utterback T.R."/>
            <person name="Vattathil S."/>
            <person name="Warren W."/>
            <person name="White C.S."/>
            <person name="Chinwalla A.T."/>
            <person name="Feng Y."/>
            <person name="Halpern A.L."/>
            <person name="Hillier L.W."/>
            <person name="Huang X."/>
            <person name="Minx P."/>
            <person name="Nelson J.O."/>
            <person name="Pepin K.H."/>
            <person name="Qin X."/>
            <person name="Sutton G.G."/>
            <person name="Venter E."/>
            <person name="Walenz B.P."/>
            <person name="Wallis J.W."/>
            <person name="Worley K.C."/>
            <person name="Yang S.-P."/>
            <person name="Jones S.M."/>
            <person name="Marra M.A."/>
            <person name="Rocchi M."/>
            <person name="Schein J.E."/>
            <person name="Baertsch R."/>
            <person name="Clarke L."/>
            <person name="Csuros M."/>
            <person name="Glasscock J."/>
            <person name="Harris R.A."/>
            <person name="Havlak P."/>
            <person name="Jackson A.R."/>
            <person name="Jiang H."/>
            <person name="Liu Y."/>
            <person name="Messina D.N."/>
            <person name="Shen Y."/>
            <person name="Song H.X.-Z."/>
            <person name="Wylie T."/>
            <person name="Zhang L."/>
            <person name="Birney E."/>
            <person name="Han K."/>
            <person name="Konkel M.K."/>
            <person name="Lee J."/>
            <person name="Smit A.F.A."/>
            <person name="Ullmer B."/>
            <person name="Wang H."/>
            <person name="Xing J."/>
            <person name="Burhans R."/>
            <person name="Cheng Z."/>
            <person name="Karro J.E."/>
            <person name="Ma J."/>
            <person name="Raney B."/>
            <person name="She X."/>
            <person name="Cox M.J."/>
            <person name="Demuth J.P."/>
            <person name="Dumas L.J."/>
            <person name="Han S.-G."/>
            <person name="Hopkins J."/>
            <person name="Karimpour-Fard A."/>
            <person name="Kim Y.H."/>
            <person name="Pollack J.R."/>
            <person name="Vinar T."/>
            <person name="Addo-Quaye C."/>
            <person name="Degenhardt J."/>
            <person name="Denby A."/>
            <person name="Hubisz M.J."/>
            <person name="Indap A."/>
            <person name="Kosiol C."/>
            <person name="Lahn B.T."/>
            <person name="Lawson H.A."/>
            <person name="Marklein A."/>
            <person name="Nielsen R."/>
            <person name="Vallender E.J."/>
            <person name="Clark A.G."/>
            <person name="Ferguson B."/>
            <person name="Hernandez R.D."/>
            <person name="Hirani K."/>
            <person name="Kehrer-Sawatzki H."/>
            <person name="Kolb J."/>
            <person name="Patil S."/>
            <person name="Pu L.-L."/>
            <person name="Ren Y."/>
            <person name="Smith D.G."/>
            <person name="Wheeler D.A."/>
            <person name="Schenck I."/>
            <person name="Ball E.V."/>
            <person name="Chen R."/>
            <person name="Cooper D.N."/>
            <person name="Giardine B."/>
            <person name="Hsu F."/>
            <person name="Kent W.J."/>
            <person name="Lesk A."/>
            <person name="Nelson D.L."/>
            <person name="O'brien W.E."/>
            <person name="Pruefer K."/>
            <person name="Stenson P.D."/>
            <person name="Wallace J.C."/>
            <person name="Ke H."/>
            <person name="Liu X.-M."/>
            <person name="Wang P."/>
            <person name="Xiang A.P."/>
            <person name="Yang F."/>
            <person name="Barber G.P."/>
            <person name="Haussler D."/>
            <person name="Karolchik D."/>
            <person name="Kern A.D."/>
            <person name="Kuhn R.M."/>
            <person name="Smith K.E."/>
            <person name="Zwieg A.S."/>
        </authorList>
    </citation>
    <scope>NUCLEOTIDE SEQUENCE [LARGE SCALE GENOMIC DNA]</scope>
    <source>
        <strain evidence="2">17573</strain>
    </source>
</reference>
<sequence length="103" mass="11764">MYHIFFFHSSVDGHLVCFQILAIGNSVAINMGVQVCLRYTDILSLGYIPDSGIAGSYGSTMFSFLRNHQTVFYTGCINLHFHQQWRRVPFSPHPCQHLLLPVF</sequence>
<accession>A0A5F7ZV37</accession>
<reference evidence="1" key="2">
    <citation type="submission" date="2019-01" db="EMBL/GenBank/DDBJ databases">
        <authorList>
            <person name="Graves T."/>
            <person name="Eichler E.E."/>
            <person name="Wilson R.K."/>
        </authorList>
    </citation>
    <scope>NUCLEOTIDE SEQUENCE [LARGE SCALE GENOMIC DNA]</scope>
    <source>
        <strain evidence="1">17573</strain>
    </source>
</reference>
<evidence type="ECO:0000313" key="1">
    <source>
        <dbReference type="Ensembl" id="ENSMMUP00000068492.1"/>
    </source>
</evidence>
<dbReference type="Bgee" id="ENSMMUG00000060170">
    <property type="expression patterns" value="Expressed in liver and 5 other cell types or tissues"/>
</dbReference>
<keyword evidence="2" id="KW-1185">Reference proteome</keyword>
<dbReference type="InParanoid" id="A0A5F7ZV37"/>